<dbReference type="AlphaFoldDB" id="A0A427YVE1"/>
<dbReference type="GO" id="GO:0006788">
    <property type="term" value="P:heme oxidation"/>
    <property type="evidence" value="ECO:0007669"/>
    <property type="project" value="InterPro"/>
</dbReference>
<protein>
    <recommendedName>
        <fullName evidence="6">Heme oxygenase</fullName>
    </recommendedName>
</protein>
<dbReference type="Gene3D" id="1.20.910.10">
    <property type="entry name" value="Heme oxygenase-like"/>
    <property type="match status" value="1"/>
</dbReference>
<dbReference type="GO" id="GO:0004392">
    <property type="term" value="F:heme oxygenase (decyclizing) activity"/>
    <property type="evidence" value="ECO:0007669"/>
    <property type="project" value="InterPro"/>
</dbReference>
<proteinExistence type="predicted"/>
<evidence type="ECO:0000313" key="4">
    <source>
        <dbReference type="EMBL" id="RSH95090.1"/>
    </source>
</evidence>
<accession>A0A427YVE1</accession>
<organism evidence="4 5">
    <name type="scientific">Saitozyma podzolica</name>
    <dbReference type="NCBI Taxonomy" id="1890683"/>
    <lineage>
        <taxon>Eukaryota</taxon>
        <taxon>Fungi</taxon>
        <taxon>Dikarya</taxon>
        <taxon>Basidiomycota</taxon>
        <taxon>Agaricomycotina</taxon>
        <taxon>Tremellomycetes</taxon>
        <taxon>Tremellales</taxon>
        <taxon>Trimorphomycetaceae</taxon>
        <taxon>Saitozyma</taxon>
    </lineage>
</organism>
<dbReference type="CDD" id="cd19165">
    <property type="entry name" value="HemeO"/>
    <property type="match status" value="1"/>
</dbReference>
<dbReference type="SUPFAM" id="SSF48613">
    <property type="entry name" value="Heme oxygenase-like"/>
    <property type="match status" value="1"/>
</dbReference>
<keyword evidence="5" id="KW-1185">Reference proteome</keyword>
<dbReference type="GO" id="GO:0046872">
    <property type="term" value="F:metal ion binding"/>
    <property type="evidence" value="ECO:0007669"/>
    <property type="project" value="UniProtKB-KW"/>
</dbReference>
<dbReference type="PRINTS" id="PR00088">
    <property type="entry name" value="HAEMOXYGNASE"/>
</dbReference>
<gene>
    <name evidence="4" type="ORF">EHS25_000176</name>
</gene>
<evidence type="ECO:0000256" key="2">
    <source>
        <dbReference type="ARBA" id="ARBA00022723"/>
    </source>
</evidence>
<keyword evidence="1" id="KW-0349">Heme</keyword>
<comment type="caution">
    <text evidence="4">The sequence shown here is derived from an EMBL/GenBank/DDBJ whole genome shotgun (WGS) entry which is preliminary data.</text>
</comment>
<dbReference type="Pfam" id="PF01126">
    <property type="entry name" value="Heme_oxygenase"/>
    <property type="match status" value="1"/>
</dbReference>
<evidence type="ECO:0000256" key="3">
    <source>
        <dbReference type="ARBA" id="ARBA00023004"/>
    </source>
</evidence>
<dbReference type="InterPro" id="IPR016084">
    <property type="entry name" value="Haem_Oase-like_multi-hlx"/>
</dbReference>
<dbReference type="PANTHER" id="PTHR10720:SF0">
    <property type="entry name" value="HEME OXYGENASE"/>
    <property type="match status" value="1"/>
</dbReference>
<sequence length="395" mass="43309">MSSTLTSSQLNLTIPVLSRVAGDSTPSTPLDSPSFKPNTPPPFLPAEEVSIPAIIAALSGVPSLKDDPTVTVDDLELPEDLDFANPVSVLLREGTRRAHVQAEHSAGAAALLSGRLELEDYVRWMAVLWRVYDALELALAEHSTHPVLAAFYDPSLLSRANPIAKDILYLLTILPPFAAKDADLSSSPIPSAEPFPPFPSLRLLAHAYVRYLGDLSGGQVIGARIKKAYGLEGQDGTAFYRFDEGSAGQGEIKAETKKRMAEIKDWFRRGMDEGVGEDKALKARLVKEANLAFALNTHLFSLIRPPTESSALVTVDSTSGSLVAADVFKRPEYAGLRYFEIRELERQRKLRDEPVVPNTWRERIERFLFFVLAAGFGLLVSRYAPVLVQKVMGPQ</sequence>
<dbReference type="InterPro" id="IPR016053">
    <property type="entry name" value="Haem_Oase-like"/>
</dbReference>
<reference evidence="4 5" key="1">
    <citation type="submission" date="2018-11" db="EMBL/GenBank/DDBJ databases">
        <title>Genome sequence of Saitozyma podzolica DSM 27192.</title>
        <authorList>
            <person name="Aliyu H."/>
            <person name="Gorte O."/>
            <person name="Ochsenreither K."/>
        </authorList>
    </citation>
    <scope>NUCLEOTIDE SEQUENCE [LARGE SCALE GENOMIC DNA]</scope>
    <source>
        <strain evidence="4 5">DSM 27192</strain>
    </source>
</reference>
<dbReference type="InterPro" id="IPR002051">
    <property type="entry name" value="Haem_Oase"/>
</dbReference>
<dbReference type="OrthoDB" id="652091at2759"/>
<name>A0A427YVE1_9TREE</name>
<evidence type="ECO:0000313" key="5">
    <source>
        <dbReference type="Proteomes" id="UP000279259"/>
    </source>
</evidence>
<evidence type="ECO:0008006" key="6">
    <source>
        <dbReference type="Google" id="ProtNLM"/>
    </source>
</evidence>
<dbReference type="Proteomes" id="UP000279259">
    <property type="component" value="Unassembled WGS sequence"/>
</dbReference>
<evidence type="ECO:0000256" key="1">
    <source>
        <dbReference type="ARBA" id="ARBA00022617"/>
    </source>
</evidence>
<dbReference type="STRING" id="1890683.A0A427YVE1"/>
<dbReference type="PANTHER" id="PTHR10720">
    <property type="entry name" value="HEME OXYGENASE"/>
    <property type="match status" value="1"/>
</dbReference>
<keyword evidence="2" id="KW-0479">Metal-binding</keyword>
<keyword evidence="3" id="KW-0408">Iron</keyword>
<dbReference type="EMBL" id="RSCD01000001">
    <property type="protein sequence ID" value="RSH95090.1"/>
    <property type="molecule type" value="Genomic_DNA"/>
</dbReference>